<dbReference type="OrthoDB" id="10255964at2759"/>
<dbReference type="InterPro" id="IPR011993">
    <property type="entry name" value="PH-like_dom_sf"/>
</dbReference>
<evidence type="ECO:0000256" key="4">
    <source>
        <dbReference type="ARBA" id="ARBA00023136"/>
    </source>
</evidence>
<evidence type="ECO:0000256" key="5">
    <source>
        <dbReference type="PROSITE-ProRule" id="PRU00192"/>
    </source>
</evidence>
<dbReference type="PANTHER" id="PTHR14167">
    <property type="entry name" value="SH3 DOMAIN-CONTAINING"/>
    <property type="match status" value="1"/>
</dbReference>
<comment type="caution">
    <text evidence="8">The sequence shown here is derived from an EMBL/GenBank/DDBJ whole genome shotgun (WGS) entry which is preliminary data.</text>
</comment>
<evidence type="ECO:0000256" key="2">
    <source>
        <dbReference type="ARBA" id="ARBA00022443"/>
    </source>
</evidence>
<keyword evidence="9" id="KW-1185">Reference proteome</keyword>
<dbReference type="PROSITE" id="PS50003">
    <property type="entry name" value="PH_DOMAIN"/>
    <property type="match status" value="1"/>
</dbReference>
<name>A0A8J6E0D8_9EUKA</name>
<dbReference type="PRINTS" id="PR00452">
    <property type="entry name" value="SH3DOMAIN"/>
</dbReference>
<keyword evidence="3" id="KW-0175">Coiled coil</keyword>
<dbReference type="InterPro" id="IPR036028">
    <property type="entry name" value="SH3-like_dom_sf"/>
</dbReference>
<dbReference type="AlphaFoldDB" id="A0A8J6E0D8"/>
<dbReference type="SMART" id="SM00326">
    <property type="entry name" value="SH3"/>
    <property type="match status" value="1"/>
</dbReference>
<keyword evidence="2 5" id="KW-0728">SH3 domain</keyword>
<evidence type="ECO:0000256" key="3">
    <source>
        <dbReference type="ARBA" id="ARBA00023054"/>
    </source>
</evidence>
<comment type="subcellular location">
    <subcellularLocation>
        <location evidence="1">Membrane</location>
        <topology evidence="1">Peripheral membrane protein</topology>
    </subcellularLocation>
</comment>
<dbReference type="PRINTS" id="PR01887">
    <property type="entry name" value="SPECTRNALPHA"/>
</dbReference>
<accession>A0A8J6E0D8</accession>
<dbReference type="PANTHER" id="PTHR14167:SF81">
    <property type="entry name" value="ENDOPHILIN-A"/>
    <property type="match status" value="1"/>
</dbReference>
<reference evidence="8" key="1">
    <citation type="submission" date="2021-05" db="EMBL/GenBank/DDBJ databases">
        <title>A free-living protist that lacks canonical eukaryotic 1 DNA replication and segregation systems.</title>
        <authorList>
            <person name="Salas-Leiva D.E."/>
            <person name="Tromer E.C."/>
            <person name="Curtis B.A."/>
            <person name="Jerlstrom-Hultqvist J."/>
            <person name="Kolisko M."/>
            <person name="Yi Z."/>
            <person name="Salas-Leiva J.S."/>
            <person name="Gallot-Lavallee L."/>
            <person name="Kops G.J.P.L."/>
            <person name="Archibald J.M."/>
            <person name="Simpson A.G.B."/>
            <person name="Roger A.J."/>
        </authorList>
    </citation>
    <scope>NUCLEOTIDE SEQUENCE</scope>
    <source>
        <strain evidence="8">BICM</strain>
    </source>
</reference>
<evidence type="ECO:0000256" key="1">
    <source>
        <dbReference type="ARBA" id="ARBA00004170"/>
    </source>
</evidence>
<dbReference type="InterPro" id="IPR001849">
    <property type="entry name" value="PH_domain"/>
</dbReference>
<sequence>MASHTGPVATTQSDKKLERPIVVAIVDFKARLPHELSFEKGDLITLLEESDSGLWKGQLDGKRGVFPYSAVQPFDRFECASADVRANGSAEATILKSGWMGKYSNVHKTWRQRWVELTPVRIQYYHNDRETVPAHTLDVGAVTVQPSAMGESCMEISYKGRLYIFNAGSRPAFLMWLDAIREASRKQR</sequence>
<evidence type="ECO:0000313" key="9">
    <source>
        <dbReference type="Proteomes" id="UP000717585"/>
    </source>
</evidence>
<proteinExistence type="predicted"/>
<dbReference type="InterPro" id="IPR050384">
    <property type="entry name" value="Endophilin_SH3RF"/>
</dbReference>
<dbReference type="SUPFAM" id="SSF50729">
    <property type="entry name" value="PH domain-like"/>
    <property type="match status" value="1"/>
</dbReference>
<dbReference type="InterPro" id="IPR001452">
    <property type="entry name" value="SH3_domain"/>
</dbReference>
<dbReference type="SMART" id="SM00233">
    <property type="entry name" value="PH"/>
    <property type="match status" value="1"/>
</dbReference>
<dbReference type="EMBL" id="JAHDYR010000012">
    <property type="protein sequence ID" value="KAG9394974.1"/>
    <property type="molecule type" value="Genomic_DNA"/>
</dbReference>
<feature type="domain" description="SH3" evidence="6">
    <location>
        <begin position="17"/>
        <end position="76"/>
    </location>
</feature>
<evidence type="ECO:0000313" key="8">
    <source>
        <dbReference type="EMBL" id="KAG9394974.1"/>
    </source>
</evidence>
<dbReference type="SUPFAM" id="SSF50044">
    <property type="entry name" value="SH3-domain"/>
    <property type="match status" value="1"/>
</dbReference>
<feature type="domain" description="PH" evidence="7">
    <location>
        <begin position="93"/>
        <end position="185"/>
    </location>
</feature>
<dbReference type="Pfam" id="PF14604">
    <property type="entry name" value="SH3_9"/>
    <property type="match status" value="1"/>
</dbReference>
<keyword evidence="4" id="KW-0472">Membrane</keyword>
<evidence type="ECO:0000259" key="7">
    <source>
        <dbReference type="PROSITE" id="PS50003"/>
    </source>
</evidence>
<dbReference type="Gene3D" id="2.30.29.30">
    <property type="entry name" value="Pleckstrin-homology domain (PH domain)/Phosphotyrosine-binding domain (PTB)"/>
    <property type="match status" value="1"/>
</dbReference>
<organism evidence="8 9">
    <name type="scientific">Carpediemonas membranifera</name>
    <dbReference type="NCBI Taxonomy" id="201153"/>
    <lineage>
        <taxon>Eukaryota</taxon>
        <taxon>Metamonada</taxon>
        <taxon>Carpediemonas-like organisms</taxon>
        <taxon>Carpediemonas</taxon>
    </lineage>
</organism>
<protein>
    <submittedName>
        <fullName evidence="8">SH3 domain</fullName>
    </submittedName>
</protein>
<evidence type="ECO:0000259" key="6">
    <source>
        <dbReference type="PROSITE" id="PS50002"/>
    </source>
</evidence>
<dbReference type="PROSITE" id="PS50002">
    <property type="entry name" value="SH3"/>
    <property type="match status" value="1"/>
</dbReference>
<dbReference type="Gene3D" id="2.30.30.40">
    <property type="entry name" value="SH3 Domains"/>
    <property type="match status" value="1"/>
</dbReference>
<dbReference type="Proteomes" id="UP000717585">
    <property type="component" value="Unassembled WGS sequence"/>
</dbReference>
<dbReference type="Pfam" id="PF00169">
    <property type="entry name" value="PH"/>
    <property type="match status" value="1"/>
</dbReference>
<gene>
    <name evidence="8" type="ORF">J8273_0182</name>
</gene>